<dbReference type="InterPro" id="IPR020946">
    <property type="entry name" value="Flavin_mOase-like"/>
</dbReference>
<organism evidence="7 8">
    <name type="scientific">Nocardia gamkensis</name>
    <dbReference type="NCBI Taxonomy" id="352869"/>
    <lineage>
        <taxon>Bacteria</taxon>
        <taxon>Bacillati</taxon>
        <taxon>Actinomycetota</taxon>
        <taxon>Actinomycetes</taxon>
        <taxon>Mycobacteriales</taxon>
        <taxon>Nocardiaceae</taxon>
        <taxon>Nocardia</taxon>
    </lineage>
</organism>
<keyword evidence="6" id="KW-0560">Oxidoreductase</keyword>
<evidence type="ECO:0000256" key="4">
    <source>
        <dbReference type="ARBA" id="ARBA00022827"/>
    </source>
</evidence>
<gene>
    <name evidence="7" type="ORF">HGB38_31170</name>
</gene>
<dbReference type="PIRSF" id="PIRSF000332">
    <property type="entry name" value="FMO"/>
    <property type="match status" value="1"/>
</dbReference>
<accession>A0A7X6R6Q8</accession>
<keyword evidence="5" id="KW-0521">NADP</keyword>
<evidence type="ECO:0000256" key="6">
    <source>
        <dbReference type="ARBA" id="ARBA00023002"/>
    </source>
</evidence>
<dbReference type="Pfam" id="PF00743">
    <property type="entry name" value="FMO-like"/>
    <property type="match status" value="1"/>
</dbReference>
<keyword evidence="4" id="KW-0274">FAD</keyword>
<reference evidence="7 8" key="1">
    <citation type="submission" date="2020-04" db="EMBL/GenBank/DDBJ databases">
        <title>MicrobeNet Type strains.</title>
        <authorList>
            <person name="Nicholson A.C."/>
        </authorList>
    </citation>
    <scope>NUCLEOTIDE SEQUENCE [LARGE SCALE GENOMIC DNA]</scope>
    <source>
        <strain evidence="7 8">DSM 44956</strain>
    </source>
</reference>
<dbReference type="Proteomes" id="UP000540698">
    <property type="component" value="Unassembled WGS sequence"/>
</dbReference>
<dbReference type="AlphaFoldDB" id="A0A7X6R6Q8"/>
<proteinExistence type="inferred from homology"/>
<comment type="similarity">
    <text evidence="1">Belongs to the FMO family.</text>
</comment>
<evidence type="ECO:0000256" key="1">
    <source>
        <dbReference type="ARBA" id="ARBA00009183"/>
    </source>
</evidence>
<dbReference type="PANTHER" id="PTHR23023">
    <property type="entry name" value="DIMETHYLANILINE MONOOXYGENASE"/>
    <property type="match status" value="1"/>
</dbReference>
<evidence type="ECO:0000256" key="5">
    <source>
        <dbReference type="ARBA" id="ARBA00022857"/>
    </source>
</evidence>
<keyword evidence="8" id="KW-1185">Reference proteome</keyword>
<evidence type="ECO:0000256" key="2">
    <source>
        <dbReference type="ARBA" id="ARBA00010139"/>
    </source>
</evidence>
<comment type="caution">
    <text evidence="7">The sequence shown here is derived from an EMBL/GenBank/DDBJ whole genome shotgun (WGS) entry which is preliminary data.</text>
</comment>
<keyword evidence="3" id="KW-0285">Flavoprotein</keyword>
<dbReference type="EMBL" id="JAAXOS010000019">
    <property type="protein sequence ID" value="NKY30641.1"/>
    <property type="molecule type" value="Genomic_DNA"/>
</dbReference>
<dbReference type="Gene3D" id="3.50.50.60">
    <property type="entry name" value="FAD/NAD(P)-binding domain"/>
    <property type="match status" value="1"/>
</dbReference>
<dbReference type="GO" id="GO:0004499">
    <property type="term" value="F:N,N-dimethylaniline monooxygenase activity"/>
    <property type="evidence" value="ECO:0007669"/>
    <property type="project" value="InterPro"/>
</dbReference>
<name>A0A7X6R6Q8_9NOCA</name>
<dbReference type="GO" id="GO:0050660">
    <property type="term" value="F:flavin adenine dinucleotide binding"/>
    <property type="evidence" value="ECO:0007669"/>
    <property type="project" value="InterPro"/>
</dbReference>
<dbReference type="SUPFAM" id="SSF51905">
    <property type="entry name" value="FAD/NAD(P)-binding domain"/>
    <property type="match status" value="3"/>
</dbReference>
<evidence type="ECO:0000313" key="7">
    <source>
        <dbReference type="EMBL" id="NKY30641.1"/>
    </source>
</evidence>
<protein>
    <submittedName>
        <fullName evidence="7">NAD(P)-binding domain-containing protein</fullName>
    </submittedName>
</protein>
<evidence type="ECO:0000256" key="3">
    <source>
        <dbReference type="ARBA" id="ARBA00022630"/>
    </source>
</evidence>
<dbReference type="RefSeq" id="WP_168434233.1">
    <property type="nucleotide sequence ID" value="NZ_JAAXOS010000019.1"/>
</dbReference>
<dbReference type="InterPro" id="IPR000960">
    <property type="entry name" value="Flavin_mOase"/>
</dbReference>
<comment type="similarity">
    <text evidence="2">Belongs to the FAD-binding monooxygenase family.</text>
</comment>
<dbReference type="PRINTS" id="PR00370">
    <property type="entry name" value="FMOXYGENASE"/>
</dbReference>
<evidence type="ECO:0000313" key="8">
    <source>
        <dbReference type="Proteomes" id="UP000540698"/>
    </source>
</evidence>
<dbReference type="InterPro" id="IPR036188">
    <property type="entry name" value="FAD/NAD-bd_sf"/>
</dbReference>
<sequence length="439" mass="48991">MTTQGPARAESTHSMSDYCVIGAGAAGLATAREFAAHGLDFEVLEASDGIGGIWDARRPDSPVSHNTHVIASKGVQAFSGFPMPEDYPDYPGHELVLRYLHSYADAFDLWSRIRLNTSVQRVEPGEGGWVVTLADGSERRYAGVVVATGHDRTPRRIDIPGSGTVPVLHSSEYRHPEQVLGKRVLVIGAGQSAADILSDCAVNAALTLHSSRRGFYCMPKYMLGRPTDSMLQGKVWRPLRKRAFERLFSYLRGRSRTFGLPVPDFTDGIVIPMLGDQLHHHYTHGDITPKPDVTAIDDDRVTFTDGTEEKVDLVVLATGFVPNYPVVDRTHLNWAGDSLRPGLYLNIFPPHTRDLFVVGMVRPIGSHWDVYEKQAELVARYLRAKASDPRRVERFDRATEGRQPDLYAGLRLYHADQYPLVVEKQDYVNQLRKHAKLLK</sequence>
<dbReference type="InterPro" id="IPR050346">
    <property type="entry name" value="FMO-like"/>
</dbReference>
<dbReference type="GO" id="GO:0050661">
    <property type="term" value="F:NADP binding"/>
    <property type="evidence" value="ECO:0007669"/>
    <property type="project" value="InterPro"/>
</dbReference>